<feature type="compositionally biased region" description="Polar residues" evidence="1">
    <location>
        <begin position="72"/>
        <end position="86"/>
    </location>
</feature>
<dbReference type="Proteomes" id="UP000095285">
    <property type="component" value="Unassembled WGS sequence"/>
</dbReference>
<dbReference type="WBParaSite" id="EN70_12271">
    <property type="protein sequence ID" value="EN70_12271"/>
    <property type="gene ID" value="EN70_12271"/>
</dbReference>
<keyword evidence="2" id="KW-1185">Reference proteome</keyword>
<evidence type="ECO:0000313" key="3">
    <source>
        <dbReference type="WBParaSite" id="EN70_12271"/>
    </source>
</evidence>
<dbReference type="STRING" id="7209.A0A1I7VCG8"/>
<organism evidence="2 3">
    <name type="scientific">Loa loa</name>
    <name type="common">Eye worm</name>
    <name type="synonym">Filaria loa</name>
    <dbReference type="NCBI Taxonomy" id="7209"/>
    <lineage>
        <taxon>Eukaryota</taxon>
        <taxon>Metazoa</taxon>
        <taxon>Ecdysozoa</taxon>
        <taxon>Nematoda</taxon>
        <taxon>Chromadorea</taxon>
        <taxon>Rhabditida</taxon>
        <taxon>Spirurina</taxon>
        <taxon>Spiruromorpha</taxon>
        <taxon>Filarioidea</taxon>
        <taxon>Onchocercidae</taxon>
        <taxon>Loa</taxon>
    </lineage>
</organism>
<dbReference type="AlphaFoldDB" id="A0A1I7VCG8"/>
<feature type="region of interest" description="Disordered" evidence="1">
    <location>
        <begin position="72"/>
        <end position="94"/>
    </location>
</feature>
<evidence type="ECO:0000313" key="2">
    <source>
        <dbReference type="Proteomes" id="UP000095285"/>
    </source>
</evidence>
<reference evidence="2" key="1">
    <citation type="submission" date="2012-04" db="EMBL/GenBank/DDBJ databases">
        <title>The Genome Sequence of Loa loa.</title>
        <authorList>
            <consortium name="The Broad Institute Genome Sequencing Platform"/>
            <consortium name="Broad Institute Genome Sequencing Center for Infectious Disease"/>
            <person name="Nutman T.B."/>
            <person name="Fink D.L."/>
            <person name="Russ C."/>
            <person name="Young S."/>
            <person name="Zeng Q."/>
            <person name="Gargeya S."/>
            <person name="Alvarado L."/>
            <person name="Berlin A."/>
            <person name="Chapman S.B."/>
            <person name="Chen Z."/>
            <person name="Freedman E."/>
            <person name="Gellesch M."/>
            <person name="Goldberg J."/>
            <person name="Griggs A."/>
            <person name="Gujja S."/>
            <person name="Heilman E.R."/>
            <person name="Heiman D."/>
            <person name="Howarth C."/>
            <person name="Mehta T."/>
            <person name="Neiman D."/>
            <person name="Pearson M."/>
            <person name="Roberts A."/>
            <person name="Saif S."/>
            <person name="Shea T."/>
            <person name="Shenoy N."/>
            <person name="Sisk P."/>
            <person name="Stolte C."/>
            <person name="Sykes S."/>
            <person name="White J."/>
            <person name="Yandava C."/>
            <person name="Haas B."/>
            <person name="Henn M.R."/>
            <person name="Nusbaum C."/>
            <person name="Birren B."/>
        </authorList>
    </citation>
    <scope>NUCLEOTIDE SEQUENCE [LARGE SCALE GENOMIC DNA]</scope>
</reference>
<protein>
    <submittedName>
        <fullName evidence="3">Uncharacterized protein</fullName>
    </submittedName>
</protein>
<accession>A0A1I7VCG8</accession>
<evidence type="ECO:0000256" key="1">
    <source>
        <dbReference type="SAM" id="MobiDB-lite"/>
    </source>
</evidence>
<name>A0A1I7VCG8_LOALO</name>
<sequence>MRCGFCNCFGSFLLNRKKDNLDLPLDQNTLNRCLELVQAHEARQNILLKSSEHQRPLISTIHETYAPYRNTTGVYPPESSHNTNCWHGTPPPSY</sequence>
<proteinExistence type="predicted"/>
<reference evidence="3" key="2">
    <citation type="submission" date="2016-11" db="UniProtKB">
        <authorList>
            <consortium name="WormBaseParasite"/>
        </authorList>
    </citation>
    <scope>IDENTIFICATION</scope>
</reference>